<dbReference type="InterPro" id="IPR013249">
    <property type="entry name" value="RNA_pol_sigma70_r4_t2"/>
</dbReference>
<evidence type="ECO:0000313" key="7">
    <source>
        <dbReference type="EMBL" id="SDE85393.1"/>
    </source>
</evidence>
<accession>A0A1G7GBC4</accession>
<dbReference type="InterPro" id="IPR014284">
    <property type="entry name" value="RNA_pol_sigma-70_dom"/>
</dbReference>
<dbReference type="GO" id="GO:0003677">
    <property type="term" value="F:DNA binding"/>
    <property type="evidence" value="ECO:0007669"/>
    <property type="project" value="InterPro"/>
</dbReference>
<gene>
    <name evidence="7" type="ORF">SAMN05216464_11061</name>
</gene>
<dbReference type="InterPro" id="IPR039425">
    <property type="entry name" value="RNA_pol_sigma-70-like"/>
</dbReference>
<dbReference type="Gene3D" id="1.10.10.10">
    <property type="entry name" value="Winged helix-like DNA-binding domain superfamily/Winged helix DNA-binding domain"/>
    <property type="match status" value="1"/>
</dbReference>
<dbReference type="InterPro" id="IPR013325">
    <property type="entry name" value="RNA_pol_sigma_r2"/>
</dbReference>
<keyword evidence="4" id="KW-0804">Transcription</keyword>
<keyword evidence="8" id="KW-1185">Reference proteome</keyword>
<dbReference type="SUPFAM" id="SSF88659">
    <property type="entry name" value="Sigma3 and sigma4 domains of RNA polymerase sigma factors"/>
    <property type="match status" value="1"/>
</dbReference>
<dbReference type="InterPro" id="IPR014327">
    <property type="entry name" value="RNA_pol_sigma70_bacteroid"/>
</dbReference>
<comment type="similarity">
    <text evidence="1">Belongs to the sigma-70 factor family. ECF subfamily.</text>
</comment>
<organism evidence="7 8">
    <name type="scientific">Mucilaginibacter pineti</name>
    <dbReference type="NCBI Taxonomy" id="1391627"/>
    <lineage>
        <taxon>Bacteria</taxon>
        <taxon>Pseudomonadati</taxon>
        <taxon>Bacteroidota</taxon>
        <taxon>Sphingobacteriia</taxon>
        <taxon>Sphingobacteriales</taxon>
        <taxon>Sphingobacteriaceae</taxon>
        <taxon>Mucilaginibacter</taxon>
    </lineage>
</organism>
<dbReference type="InterPro" id="IPR013324">
    <property type="entry name" value="RNA_pol_sigma_r3/r4-like"/>
</dbReference>
<feature type="domain" description="RNA polymerase sigma-70 region 2" evidence="5">
    <location>
        <begin position="28"/>
        <end position="91"/>
    </location>
</feature>
<dbReference type="Proteomes" id="UP000199072">
    <property type="component" value="Unassembled WGS sequence"/>
</dbReference>
<dbReference type="RefSeq" id="WP_091152268.1">
    <property type="nucleotide sequence ID" value="NZ_FNAI01000010.1"/>
</dbReference>
<dbReference type="STRING" id="1391627.SAMN05216464_11061"/>
<dbReference type="CDD" id="cd06171">
    <property type="entry name" value="Sigma70_r4"/>
    <property type="match status" value="1"/>
</dbReference>
<dbReference type="Pfam" id="PF08281">
    <property type="entry name" value="Sigma70_r4_2"/>
    <property type="match status" value="1"/>
</dbReference>
<dbReference type="InterPro" id="IPR007627">
    <property type="entry name" value="RNA_pol_sigma70_r2"/>
</dbReference>
<dbReference type="GO" id="GO:0006352">
    <property type="term" value="P:DNA-templated transcription initiation"/>
    <property type="evidence" value="ECO:0007669"/>
    <property type="project" value="InterPro"/>
</dbReference>
<sequence>MQIKEAISDQELVLRLKDGDHSAYTEIYRRFINPLFIHANNRLKDEDDAQDVIQELFTVLWTKRDTIQISSLSSYLYSAVRNRVLDVIAHRQMAARHQDTLPTFISSEGYITDYRARENQLAAIIQKEIDALPPKMREVFELSRKAQLTHAEIADKLGITEQSVRSHIKNALRILRVKLGLFLYLILLFSK</sequence>
<proteinExistence type="inferred from homology"/>
<evidence type="ECO:0000256" key="2">
    <source>
        <dbReference type="ARBA" id="ARBA00023015"/>
    </source>
</evidence>
<dbReference type="AlphaFoldDB" id="A0A1G7GBC4"/>
<evidence type="ECO:0000259" key="6">
    <source>
        <dbReference type="Pfam" id="PF08281"/>
    </source>
</evidence>
<keyword evidence="3" id="KW-0731">Sigma factor</keyword>
<reference evidence="7 8" key="1">
    <citation type="submission" date="2016-10" db="EMBL/GenBank/DDBJ databases">
        <authorList>
            <person name="de Groot N.N."/>
        </authorList>
    </citation>
    <scope>NUCLEOTIDE SEQUENCE [LARGE SCALE GENOMIC DNA]</scope>
    <source>
        <strain evidence="7 8">47C3B</strain>
    </source>
</reference>
<dbReference type="Pfam" id="PF04542">
    <property type="entry name" value="Sigma70_r2"/>
    <property type="match status" value="1"/>
</dbReference>
<protein>
    <submittedName>
        <fullName evidence="7">RNA polymerase sigma-70 factor, ECF subfamily</fullName>
    </submittedName>
</protein>
<dbReference type="InterPro" id="IPR036388">
    <property type="entry name" value="WH-like_DNA-bd_sf"/>
</dbReference>
<evidence type="ECO:0000259" key="5">
    <source>
        <dbReference type="Pfam" id="PF04542"/>
    </source>
</evidence>
<evidence type="ECO:0000313" key="8">
    <source>
        <dbReference type="Proteomes" id="UP000199072"/>
    </source>
</evidence>
<keyword evidence="2" id="KW-0805">Transcription regulation</keyword>
<dbReference type="EMBL" id="FNAI01000010">
    <property type="protein sequence ID" value="SDE85393.1"/>
    <property type="molecule type" value="Genomic_DNA"/>
</dbReference>
<evidence type="ECO:0000256" key="1">
    <source>
        <dbReference type="ARBA" id="ARBA00010641"/>
    </source>
</evidence>
<dbReference type="SUPFAM" id="SSF88946">
    <property type="entry name" value="Sigma2 domain of RNA polymerase sigma factors"/>
    <property type="match status" value="1"/>
</dbReference>
<evidence type="ECO:0000256" key="3">
    <source>
        <dbReference type="ARBA" id="ARBA00023082"/>
    </source>
</evidence>
<evidence type="ECO:0000256" key="4">
    <source>
        <dbReference type="ARBA" id="ARBA00023163"/>
    </source>
</evidence>
<dbReference type="OrthoDB" id="659569at2"/>
<dbReference type="NCBIfam" id="TIGR02937">
    <property type="entry name" value="sigma70-ECF"/>
    <property type="match status" value="1"/>
</dbReference>
<dbReference type="NCBIfam" id="TIGR02985">
    <property type="entry name" value="Sig70_bacteroi1"/>
    <property type="match status" value="1"/>
</dbReference>
<feature type="domain" description="RNA polymerase sigma factor 70 region 4 type 2" evidence="6">
    <location>
        <begin position="124"/>
        <end position="173"/>
    </location>
</feature>
<dbReference type="PANTHER" id="PTHR43133">
    <property type="entry name" value="RNA POLYMERASE ECF-TYPE SIGMA FACTO"/>
    <property type="match status" value="1"/>
</dbReference>
<dbReference type="GO" id="GO:0016987">
    <property type="term" value="F:sigma factor activity"/>
    <property type="evidence" value="ECO:0007669"/>
    <property type="project" value="UniProtKB-KW"/>
</dbReference>
<dbReference type="Gene3D" id="1.10.1740.10">
    <property type="match status" value="1"/>
</dbReference>
<name>A0A1G7GBC4_9SPHI</name>
<dbReference type="PANTHER" id="PTHR43133:SF46">
    <property type="entry name" value="RNA POLYMERASE SIGMA-70 FACTOR ECF SUBFAMILY"/>
    <property type="match status" value="1"/>
</dbReference>